<comment type="similarity">
    <text evidence="1">Belongs to the PPR family. P subfamily.</text>
</comment>
<evidence type="ECO:0000313" key="4">
    <source>
        <dbReference type="EMBL" id="KAG8368622.1"/>
    </source>
</evidence>
<dbReference type="InterPro" id="IPR011990">
    <property type="entry name" value="TPR-like_helical_dom_sf"/>
</dbReference>
<organism evidence="4 5">
    <name type="scientific">Buddleja alternifolia</name>
    <dbReference type="NCBI Taxonomy" id="168488"/>
    <lineage>
        <taxon>Eukaryota</taxon>
        <taxon>Viridiplantae</taxon>
        <taxon>Streptophyta</taxon>
        <taxon>Embryophyta</taxon>
        <taxon>Tracheophyta</taxon>
        <taxon>Spermatophyta</taxon>
        <taxon>Magnoliopsida</taxon>
        <taxon>eudicotyledons</taxon>
        <taxon>Gunneridae</taxon>
        <taxon>Pentapetalae</taxon>
        <taxon>asterids</taxon>
        <taxon>lamiids</taxon>
        <taxon>Lamiales</taxon>
        <taxon>Scrophulariaceae</taxon>
        <taxon>Buddlejeae</taxon>
        <taxon>Buddleja</taxon>
    </lineage>
</organism>
<dbReference type="Pfam" id="PF13812">
    <property type="entry name" value="PPR_3"/>
    <property type="match status" value="1"/>
</dbReference>
<dbReference type="EMBL" id="WHWC01000015">
    <property type="protein sequence ID" value="KAG8368622.1"/>
    <property type="molecule type" value="Genomic_DNA"/>
</dbReference>
<dbReference type="AlphaFoldDB" id="A0AAV6WJN9"/>
<dbReference type="PANTHER" id="PTHR45717:SF4">
    <property type="entry name" value="OS04G0450200 PROTEIN"/>
    <property type="match status" value="1"/>
</dbReference>
<evidence type="ECO:0000256" key="1">
    <source>
        <dbReference type="ARBA" id="ARBA00007626"/>
    </source>
</evidence>
<dbReference type="FunFam" id="1.25.40.10:FF:001248">
    <property type="entry name" value="Pentatricopeptide repeat-containing protein At5g09450, mitochondrial"/>
    <property type="match status" value="1"/>
</dbReference>
<evidence type="ECO:0008006" key="6">
    <source>
        <dbReference type="Google" id="ProtNLM"/>
    </source>
</evidence>
<evidence type="ECO:0000256" key="2">
    <source>
        <dbReference type="ARBA" id="ARBA00022737"/>
    </source>
</evidence>
<evidence type="ECO:0000313" key="5">
    <source>
        <dbReference type="Proteomes" id="UP000826271"/>
    </source>
</evidence>
<keyword evidence="2" id="KW-0677">Repeat</keyword>
<name>A0AAV6WJN9_9LAMI</name>
<accession>A0AAV6WJN9</accession>
<dbReference type="Proteomes" id="UP000826271">
    <property type="component" value="Unassembled WGS sequence"/>
</dbReference>
<dbReference type="GO" id="GO:0005739">
    <property type="term" value="C:mitochondrion"/>
    <property type="evidence" value="ECO:0007669"/>
    <property type="project" value="TreeGrafter"/>
</dbReference>
<dbReference type="Gene3D" id="1.25.40.10">
    <property type="entry name" value="Tetratricopeptide repeat domain"/>
    <property type="match status" value="1"/>
</dbReference>
<sequence>MAALRSLFLTLTRNARRDKTIPFRSISSSSESIKHEGNVDDEFTVEEKDDLKSRIFRLRLPKRSAINVLQKWINEGHNITVSDLRSISKDLRKSHRYKHALEMFPETSKIVVLKTPDSWLDNISNLSPVALKFAGNNEGEFISEEKSFHRAISLRTSSEKICQKINTRQYGTVAAEKVEFWGRVRTDVKFMVQLKISEWMISHDEYQLSDSDYAARIDLMTKVFGIDAAERYFEGLPSAAKTSETYTALLHCYAGLKLIEKAEELYEKIKGANLSLSAITYNELMTLYMSVGQLEKVSFIVQELKRHNVAPDIFTYNLWVSSCAAALNMDDVRRVLDEMSINSGCDESWIRYIKLAKIYVTSSNLVSSDFSSLVESDKGIITQRELITYDFLVILYAGLGNKDKLDQIWKSLRMTGQKMTGRNYICILSSYLMLGHLKEVGEIIDQWKQSATSEFNGSMCNKLTEAFKEVGMTDKATMFLMVLREQGCDPIDGLR</sequence>
<comment type="caution">
    <text evidence="4">The sequence shown here is derived from an EMBL/GenBank/DDBJ whole genome shotgun (WGS) entry which is preliminary data.</text>
</comment>
<gene>
    <name evidence="4" type="ORF">BUALT_Bualt15G0064500</name>
</gene>
<feature type="repeat" description="PPR" evidence="3">
    <location>
        <begin position="277"/>
        <end position="311"/>
    </location>
</feature>
<dbReference type="PANTHER" id="PTHR45717">
    <property type="entry name" value="OS12G0527900 PROTEIN"/>
    <property type="match status" value="1"/>
</dbReference>
<protein>
    <recommendedName>
        <fullName evidence="6">Pentatricopeptide repeat-containing protein</fullName>
    </recommendedName>
</protein>
<dbReference type="InterPro" id="IPR002885">
    <property type="entry name" value="PPR_rpt"/>
</dbReference>
<dbReference type="GO" id="GO:0003729">
    <property type="term" value="F:mRNA binding"/>
    <property type="evidence" value="ECO:0007669"/>
    <property type="project" value="UniProtKB-ARBA"/>
</dbReference>
<feature type="repeat" description="PPR" evidence="3">
    <location>
        <begin position="242"/>
        <end position="276"/>
    </location>
</feature>
<proteinExistence type="inferred from homology"/>
<keyword evidence="5" id="KW-1185">Reference proteome</keyword>
<dbReference type="PROSITE" id="PS51375">
    <property type="entry name" value="PPR"/>
    <property type="match status" value="2"/>
</dbReference>
<reference evidence="4" key="1">
    <citation type="submission" date="2019-10" db="EMBL/GenBank/DDBJ databases">
        <authorList>
            <person name="Zhang R."/>
            <person name="Pan Y."/>
            <person name="Wang J."/>
            <person name="Ma R."/>
            <person name="Yu S."/>
        </authorList>
    </citation>
    <scope>NUCLEOTIDE SEQUENCE</scope>
    <source>
        <strain evidence="4">LA-IB0</strain>
        <tissue evidence="4">Leaf</tissue>
    </source>
</reference>
<dbReference type="NCBIfam" id="TIGR00756">
    <property type="entry name" value="PPR"/>
    <property type="match status" value="1"/>
</dbReference>
<evidence type="ECO:0000256" key="3">
    <source>
        <dbReference type="PROSITE-ProRule" id="PRU00708"/>
    </source>
</evidence>